<proteinExistence type="predicted"/>
<feature type="chain" id="PRO_5009744091" evidence="1">
    <location>
        <begin position="22"/>
        <end position="156"/>
    </location>
</feature>
<keyword evidence="3" id="KW-1185">Reference proteome</keyword>
<feature type="signal peptide" evidence="1">
    <location>
        <begin position="1"/>
        <end position="21"/>
    </location>
</feature>
<keyword evidence="1" id="KW-0732">Signal</keyword>
<reference evidence="2 3" key="1">
    <citation type="submission" date="2014-06" db="EMBL/GenBank/DDBJ databases">
        <authorList>
            <person name="Urmite Genomes Urmite Genomes"/>
        </authorList>
    </citation>
    <scope>NUCLEOTIDE SEQUENCE [LARGE SCALE GENOMIC DNA]</scope>
</reference>
<dbReference type="STRING" id="1034943.BN59_03628"/>
<gene>
    <name evidence="2" type="ORF">BN59_03628</name>
</gene>
<protein>
    <submittedName>
        <fullName evidence="2">Uncharacterized protein</fullName>
    </submittedName>
</protein>
<evidence type="ECO:0000313" key="2">
    <source>
        <dbReference type="EMBL" id="CDZ79310.1"/>
    </source>
</evidence>
<evidence type="ECO:0000256" key="1">
    <source>
        <dbReference type="SAM" id="SignalP"/>
    </source>
</evidence>
<organism evidence="2 3">
    <name type="scientific">Legionella massiliensis</name>
    <dbReference type="NCBI Taxonomy" id="1034943"/>
    <lineage>
        <taxon>Bacteria</taxon>
        <taxon>Pseudomonadati</taxon>
        <taxon>Pseudomonadota</taxon>
        <taxon>Gammaproteobacteria</taxon>
        <taxon>Legionellales</taxon>
        <taxon>Legionellaceae</taxon>
        <taxon>Legionella</taxon>
    </lineage>
</organism>
<dbReference type="AlphaFoldDB" id="A0A078KY18"/>
<evidence type="ECO:0000313" key="3">
    <source>
        <dbReference type="Proteomes" id="UP000044071"/>
    </source>
</evidence>
<name>A0A078KY18_9GAMM</name>
<dbReference type="Proteomes" id="UP000044071">
    <property type="component" value="Unassembled WGS sequence"/>
</dbReference>
<dbReference type="eggNOG" id="ENOG5033E72">
    <property type="taxonomic scope" value="Bacteria"/>
</dbReference>
<dbReference type="OrthoDB" id="5637984at2"/>
<dbReference type="RefSeq" id="WP_044012524.1">
    <property type="nucleotide sequence ID" value="NZ_CCVW01000004.1"/>
</dbReference>
<dbReference type="EMBL" id="CCSB01000004">
    <property type="protein sequence ID" value="CDZ79310.1"/>
    <property type="molecule type" value="Genomic_DNA"/>
</dbReference>
<sequence>MNNKILRGLFLFFSLSSIAIASESVSQTESDAARISMLEKAFAPATADRVAEMFAKANKERNGAVQFMLFSDQLKNEHKSDWPYWVSGTSSPWITGYSIKKTSLSKGSYQFDITYQWATADGPFKPALEQKIVVEPVPKNANSSQKWWISKFVTVQ</sequence>
<accession>A0A078KY18</accession>